<keyword evidence="1" id="KW-1133">Transmembrane helix</keyword>
<reference evidence="2" key="2">
    <citation type="journal article" date="2021" name="Genome Biol. Evol.">
        <title>Developing a high-quality reference genome for a parasitic bivalve with doubly uniparental inheritance (Bivalvia: Unionida).</title>
        <authorList>
            <person name="Smith C.H."/>
        </authorList>
    </citation>
    <scope>NUCLEOTIDE SEQUENCE</scope>
    <source>
        <strain evidence="2">CHS0354</strain>
        <tissue evidence="2">Mantle</tissue>
    </source>
</reference>
<dbReference type="EMBL" id="JAEAOA010001642">
    <property type="protein sequence ID" value="KAK3581787.1"/>
    <property type="molecule type" value="Genomic_DNA"/>
</dbReference>
<dbReference type="AlphaFoldDB" id="A0AAE0RY37"/>
<gene>
    <name evidence="2" type="ORF">CHS0354_027255</name>
</gene>
<sequence length="116" mass="13528">MKFAERCAITVVVVYLIFIVLDFIHHLGKTPQLMPRNYRLLDVSRNSSLLENYHNYSDVSQKGVEHQTTTQLRTRVGRKVANTWKEYQYNLSSITRNTLTIMVKLISVKTKNLDVI</sequence>
<reference evidence="2" key="3">
    <citation type="submission" date="2023-05" db="EMBL/GenBank/DDBJ databases">
        <authorList>
            <person name="Smith C.H."/>
        </authorList>
    </citation>
    <scope>NUCLEOTIDE SEQUENCE</scope>
    <source>
        <strain evidence="2">CHS0354</strain>
        <tissue evidence="2">Mantle</tissue>
    </source>
</reference>
<evidence type="ECO:0000256" key="1">
    <source>
        <dbReference type="SAM" id="Phobius"/>
    </source>
</evidence>
<reference evidence="2" key="1">
    <citation type="journal article" date="2021" name="Genome Biol. Evol.">
        <title>A High-Quality Reference Genome for a Parasitic Bivalve with Doubly Uniparental Inheritance (Bivalvia: Unionida).</title>
        <authorList>
            <person name="Smith C.H."/>
        </authorList>
    </citation>
    <scope>NUCLEOTIDE SEQUENCE</scope>
    <source>
        <strain evidence="2">CHS0354</strain>
    </source>
</reference>
<accession>A0AAE0RY37</accession>
<evidence type="ECO:0000313" key="2">
    <source>
        <dbReference type="EMBL" id="KAK3581787.1"/>
    </source>
</evidence>
<name>A0AAE0RY37_9BIVA</name>
<keyword evidence="1" id="KW-0472">Membrane</keyword>
<organism evidence="2 3">
    <name type="scientific">Potamilus streckersoni</name>
    <dbReference type="NCBI Taxonomy" id="2493646"/>
    <lineage>
        <taxon>Eukaryota</taxon>
        <taxon>Metazoa</taxon>
        <taxon>Spiralia</taxon>
        <taxon>Lophotrochozoa</taxon>
        <taxon>Mollusca</taxon>
        <taxon>Bivalvia</taxon>
        <taxon>Autobranchia</taxon>
        <taxon>Heteroconchia</taxon>
        <taxon>Palaeoheterodonta</taxon>
        <taxon>Unionida</taxon>
        <taxon>Unionoidea</taxon>
        <taxon>Unionidae</taxon>
        <taxon>Ambleminae</taxon>
        <taxon>Lampsilini</taxon>
        <taxon>Potamilus</taxon>
    </lineage>
</organism>
<proteinExistence type="predicted"/>
<comment type="caution">
    <text evidence="2">The sequence shown here is derived from an EMBL/GenBank/DDBJ whole genome shotgun (WGS) entry which is preliminary data.</text>
</comment>
<evidence type="ECO:0000313" key="3">
    <source>
        <dbReference type="Proteomes" id="UP001195483"/>
    </source>
</evidence>
<keyword evidence="3" id="KW-1185">Reference proteome</keyword>
<protein>
    <submittedName>
        <fullName evidence="2">Uncharacterized protein</fullName>
    </submittedName>
</protein>
<keyword evidence="1" id="KW-0812">Transmembrane</keyword>
<feature type="transmembrane region" description="Helical" evidence="1">
    <location>
        <begin position="7"/>
        <end position="28"/>
    </location>
</feature>
<dbReference type="Proteomes" id="UP001195483">
    <property type="component" value="Unassembled WGS sequence"/>
</dbReference>